<name>A0A085MLI1_9BILA</name>
<sequence>LFCTLLNQLTILFSFILSIKDLYLSFIITRRAAATQGFQLQTPRVQGLVLQYSFCRPHVWVQRAAGLTRLRERNPTSAKTLCLRDRLVELIAVWKGLAPTQRYHKKQCMTEVFPRTWLEGRRLDFRLTILLICSWCKDYVGSQSCSKELDITEVTSANTVLLQIL</sequence>
<dbReference type="EMBL" id="KL367632">
    <property type="protein sequence ID" value="KFD61206.1"/>
    <property type="molecule type" value="Genomic_DNA"/>
</dbReference>
<evidence type="ECO:0000313" key="2">
    <source>
        <dbReference type="EMBL" id="KFD61206.1"/>
    </source>
</evidence>
<feature type="non-terminal residue" evidence="1">
    <location>
        <position position="1"/>
    </location>
</feature>
<protein>
    <submittedName>
        <fullName evidence="1">Uncharacterized protein</fullName>
    </submittedName>
</protein>
<keyword evidence="3" id="KW-1185">Reference proteome</keyword>
<evidence type="ECO:0000313" key="3">
    <source>
        <dbReference type="Proteomes" id="UP000030764"/>
    </source>
</evidence>
<reference evidence="1 3" key="1">
    <citation type="journal article" date="2014" name="Nat. Genet.">
        <title>Genome and transcriptome of the porcine whipworm Trichuris suis.</title>
        <authorList>
            <person name="Jex A.R."/>
            <person name="Nejsum P."/>
            <person name="Schwarz E.M."/>
            <person name="Hu L."/>
            <person name="Young N.D."/>
            <person name="Hall R.S."/>
            <person name="Korhonen P.K."/>
            <person name="Liao S."/>
            <person name="Thamsborg S."/>
            <person name="Xia J."/>
            <person name="Xu P."/>
            <person name="Wang S."/>
            <person name="Scheerlinck J.P."/>
            <person name="Hofmann A."/>
            <person name="Sternberg P.W."/>
            <person name="Wang J."/>
            <person name="Gasser R.B."/>
        </authorList>
    </citation>
    <scope>NUCLEOTIDE SEQUENCE [LARGE SCALE GENOMIC DNA]</scope>
    <source>
        <strain evidence="2">DCEP-RM93F</strain>
        <strain evidence="1">DCEP-RM93M</strain>
    </source>
</reference>
<dbReference type="Proteomes" id="UP000030758">
    <property type="component" value="Unassembled WGS sequence"/>
</dbReference>
<gene>
    <name evidence="1" type="ORF">M513_00840</name>
    <name evidence="2" type="ORF">M514_00840</name>
</gene>
<dbReference type="Proteomes" id="UP000030764">
    <property type="component" value="Unassembled WGS sequence"/>
</dbReference>
<evidence type="ECO:0000313" key="1">
    <source>
        <dbReference type="EMBL" id="KFD58077.1"/>
    </source>
</evidence>
<proteinExistence type="predicted"/>
<accession>A0A085MLI1</accession>
<dbReference type="AlphaFoldDB" id="A0A085MLI1"/>
<feature type="non-terminal residue" evidence="1">
    <location>
        <position position="165"/>
    </location>
</feature>
<organism evidence="1 3">
    <name type="scientific">Trichuris suis</name>
    <name type="common">pig whipworm</name>
    <dbReference type="NCBI Taxonomy" id="68888"/>
    <lineage>
        <taxon>Eukaryota</taxon>
        <taxon>Metazoa</taxon>
        <taxon>Ecdysozoa</taxon>
        <taxon>Nematoda</taxon>
        <taxon>Enoplea</taxon>
        <taxon>Dorylaimia</taxon>
        <taxon>Trichinellida</taxon>
        <taxon>Trichuridae</taxon>
        <taxon>Trichuris</taxon>
    </lineage>
</organism>
<dbReference type="EMBL" id="KL363185">
    <property type="protein sequence ID" value="KFD58077.1"/>
    <property type="molecule type" value="Genomic_DNA"/>
</dbReference>